<dbReference type="eggNOG" id="ENOG502RXZG">
    <property type="taxonomic scope" value="Eukaryota"/>
</dbReference>
<dbReference type="KEGG" id="dpx:DAPPUDRAFT_231255"/>
<reference evidence="4 5" key="1">
    <citation type="journal article" date="2011" name="Science">
        <title>The ecoresponsive genome of Daphnia pulex.</title>
        <authorList>
            <person name="Colbourne J.K."/>
            <person name="Pfrender M.E."/>
            <person name="Gilbert D."/>
            <person name="Thomas W.K."/>
            <person name="Tucker A."/>
            <person name="Oakley T.H."/>
            <person name="Tokishita S."/>
            <person name="Aerts A."/>
            <person name="Arnold G.J."/>
            <person name="Basu M.K."/>
            <person name="Bauer D.J."/>
            <person name="Caceres C.E."/>
            <person name="Carmel L."/>
            <person name="Casola C."/>
            <person name="Choi J.H."/>
            <person name="Detter J.C."/>
            <person name="Dong Q."/>
            <person name="Dusheyko S."/>
            <person name="Eads B.D."/>
            <person name="Frohlich T."/>
            <person name="Geiler-Samerotte K.A."/>
            <person name="Gerlach D."/>
            <person name="Hatcher P."/>
            <person name="Jogdeo S."/>
            <person name="Krijgsveld J."/>
            <person name="Kriventseva E.V."/>
            <person name="Kultz D."/>
            <person name="Laforsch C."/>
            <person name="Lindquist E."/>
            <person name="Lopez J."/>
            <person name="Manak J.R."/>
            <person name="Muller J."/>
            <person name="Pangilinan J."/>
            <person name="Patwardhan R.P."/>
            <person name="Pitluck S."/>
            <person name="Pritham E.J."/>
            <person name="Rechtsteiner A."/>
            <person name="Rho M."/>
            <person name="Rogozin I.B."/>
            <person name="Sakarya O."/>
            <person name="Salamov A."/>
            <person name="Schaack S."/>
            <person name="Shapiro H."/>
            <person name="Shiga Y."/>
            <person name="Skalitzky C."/>
            <person name="Smith Z."/>
            <person name="Souvorov A."/>
            <person name="Sung W."/>
            <person name="Tang Z."/>
            <person name="Tsuchiya D."/>
            <person name="Tu H."/>
            <person name="Vos H."/>
            <person name="Wang M."/>
            <person name="Wolf Y.I."/>
            <person name="Yamagata H."/>
            <person name="Yamada T."/>
            <person name="Ye Y."/>
            <person name="Shaw J.R."/>
            <person name="Andrews J."/>
            <person name="Crease T.J."/>
            <person name="Tang H."/>
            <person name="Lucas S.M."/>
            <person name="Robertson H.M."/>
            <person name="Bork P."/>
            <person name="Koonin E.V."/>
            <person name="Zdobnov E.M."/>
            <person name="Grigoriev I.V."/>
            <person name="Lynch M."/>
            <person name="Boore J.L."/>
        </authorList>
    </citation>
    <scope>NUCLEOTIDE SEQUENCE [LARGE SCALE GENOMIC DNA]</scope>
</reference>
<dbReference type="SUPFAM" id="SSF48452">
    <property type="entry name" value="TPR-like"/>
    <property type="match status" value="1"/>
</dbReference>
<evidence type="ECO:0000256" key="3">
    <source>
        <dbReference type="SAM" id="MobiDB-lite"/>
    </source>
</evidence>
<dbReference type="Gene3D" id="1.25.40.10">
    <property type="entry name" value="Tetratricopeptide repeat domain"/>
    <property type="match status" value="1"/>
</dbReference>
<evidence type="ECO:0000256" key="1">
    <source>
        <dbReference type="ARBA" id="ARBA00022737"/>
    </source>
</evidence>
<dbReference type="EMBL" id="GL732579">
    <property type="protein sequence ID" value="EFX74941.1"/>
    <property type="molecule type" value="Genomic_DNA"/>
</dbReference>
<evidence type="ECO:0000256" key="2">
    <source>
        <dbReference type="ARBA" id="ARBA00022803"/>
    </source>
</evidence>
<dbReference type="AlphaFoldDB" id="E9H055"/>
<sequence>MNKDLGLISSASPDSSVSPNISERAENKLCLANSLKLEGNTFFKQGNLKEAIRHYHRALLYIKGVESDGSNMLQNLSAAFTETMKTKHLEGKMDPNIIERNTQLKIDCYNNLAACLLKTEHPDFDKIVFYCDEVIKLTSCNPKTHFRMAQALFKLGDYNRALESCQKSLENQLQQDSQVISLKTSCLAHLAKQTSQEKVLYSKMLGLKMNKQEF</sequence>
<name>E9H055_DAPPU</name>
<keyword evidence="2" id="KW-0802">TPR repeat</keyword>
<dbReference type="Proteomes" id="UP000000305">
    <property type="component" value="Unassembled WGS sequence"/>
</dbReference>
<dbReference type="InterPro" id="IPR019734">
    <property type="entry name" value="TPR_rpt"/>
</dbReference>
<dbReference type="Pfam" id="PF00515">
    <property type="entry name" value="TPR_1"/>
    <property type="match status" value="1"/>
</dbReference>
<protein>
    <submittedName>
        <fullName evidence="4">Uncharacterized protein</fullName>
    </submittedName>
</protein>
<dbReference type="PANTHER" id="PTHR11242">
    <property type="entry name" value="ARYL HYDROCARBON RECEPTOR INTERACTING PROTEIN RELATED"/>
    <property type="match status" value="1"/>
</dbReference>
<dbReference type="HOGENOM" id="CLU_100621_1_0_1"/>
<dbReference type="STRING" id="6669.E9H055"/>
<feature type="compositionally biased region" description="Low complexity" evidence="3">
    <location>
        <begin position="8"/>
        <end position="20"/>
    </location>
</feature>
<dbReference type="InterPro" id="IPR039663">
    <property type="entry name" value="AIP/AIPL1/TTC9"/>
</dbReference>
<proteinExistence type="predicted"/>
<organism evidence="4 5">
    <name type="scientific">Daphnia pulex</name>
    <name type="common">Water flea</name>
    <dbReference type="NCBI Taxonomy" id="6669"/>
    <lineage>
        <taxon>Eukaryota</taxon>
        <taxon>Metazoa</taxon>
        <taxon>Ecdysozoa</taxon>
        <taxon>Arthropoda</taxon>
        <taxon>Crustacea</taxon>
        <taxon>Branchiopoda</taxon>
        <taxon>Diplostraca</taxon>
        <taxon>Cladocera</taxon>
        <taxon>Anomopoda</taxon>
        <taxon>Daphniidae</taxon>
        <taxon>Daphnia</taxon>
    </lineage>
</organism>
<keyword evidence="1" id="KW-0677">Repeat</keyword>
<evidence type="ECO:0000313" key="5">
    <source>
        <dbReference type="Proteomes" id="UP000000305"/>
    </source>
</evidence>
<evidence type="ECO:0000313" key="4">
    <source>
        <dbReference type="EMBL" id="EFX74941.1"/>
    </source>
</evidence>
<feature type="region of interest" description="Disordered" evidence="3">
    <location>
        <begin position="1"/>
        <end position="20"/>
    </location>
</feature>
<dbReference type="SMART" id="SM00028">
    <property type="entry name" value="TPR"/>
    <property type="match status" value="2"/>
</dbReference>
<dbReference type="OrthoDB" id="407558at2759"/>
<dbReference type="InterPro" id="IPR011990">
    <property type="entry name" value="TPR-like_helical_dom_sf"/>
</dbReference>
<keyword evidence="5" id="KW-1185">Reference proteome</keyword>
<dbReference type="PANTHER" id="PTHR11242:SF18">
    <property type="entry name" value="PEPTIDYLPROLYL ISOMERASE"/>
    <property type="match status" value="1"/>
</dbReference>
<gene>
    <name evidence="4" type="ORF">DAPPUDRAFT_231255</name>
</gene>
<accession>E9H055</accession>
<dbReference type="InParanoid" id="E9H055"/>